<dbReference type="InterPro" id="IPR009057">
    <property type="entry name" value="Homeodomain-like_sf"/>
</dbReference>
<dbReference type="SUPFAM" id="SSF53697">
    <property type="entry name" value="SIS domain"/>
    <property type="match status" value="1"/>
</dbReference>
<accession>A0ABZ3J2V1</accession>
<evidence type="ECO:0000256" key="3">
    <source>
        <dbReference type="ARBA" id="ARBA00023163"/>
    </source>
</evidence>
<dbReference type="InterPro" id="IPR035472">
    <property type="entry name" value="RpiR-like_SIS"/>
</dbReference>
<dbReference type="InterPro" id="IPR047640">
    <property type="entry name" value="RpiR-like"/>
</dbReference>
<dbReference type="Gene3D" id="1.10.10.10">
    <property type="entry name" value="Winged helix-like DNA-binding domain superfamily/Winged helix DNA-binding domain"/>
    <property type="match status" value="1"/>
</dbReference>
<evidence type="ECO:0000313" key="7">
    <source>
        <dbReference type="Proteomes" id="UP000216052"/>
    </source>
</evidence>
<keyword evidence="3" id="KW-0804">Transcription</keyword>
<keyword evidence="2" id="KW-0238">DNA-binding</keyword>
<keyword evidence="1" id="KW-0805">Transcription regulation</keyword>
<dbReference type="Proteomes" id="UP000216052">
    <property type="component" value="Chromosome"/>
</dbReference>
<keyword evidence="7" id="KW-1185">Reference proteome</keyword>
<name>A0ABZ3J2V1_SPOA4</name>
<gene>
    <name evidence="6" type="primary">hexR</name>
    <name evidence="6" type="ORF">SPACI_025050</name>
</gene>
<dbReference type="SUPFAM" id="SSF46689">
    <property type="entry name" value="Homeodomain-like"/>
    <property type="match status" value="1"/>
</dbReference>
<evidence type="ECO:0000313" key="6">
    <source>
        <dbReference type="EMBL" id="XFO72453.1"/>
    </source>
</evidence>
<evidence type="ECO:0000256" key="2">
    <source>
        <dbReference type="ARBA" id="ARBA00023125"/>
    </source>
</evidence>
<dbReference type="Pfam" id="PF01380">
    <property type="entry name" value="SIS"/>
    <property type="match status" value="1"/>
</dbReference>
<dbReference type="PANTHER" id="PTHR30514">
    <property type="entry name" value="GLUCOKINASE"/>
    <property type="match status" value="1"/>
</dbReference>
<dbReference type="InterPro" id="IPR000281">
    <property type="entry name" value="HTH_RpiR"/>
</dbReference>
<organism evidence="6 7">
    <name type="scientific">Sporomusa acidovorans (strain ATCC 49682 / DSM 3132 / Mol)</name>
    <dbReference type="NCBI Taxonomy" id="1123286"/>
    <lineage>
        <taxon>Bacteria</taxon>
        <taxon>Bacillati</taxon>
        <taxon>Bacillota</taxon>
        <taxon>Negativicutes</taxon>
        <taxon>Selenomonadales</taxon>
        <taxon>Sporomusaceae</taxon>
        <taxon>Sporomusa</taxon>
    </lineage>
</organism>
<protein>
    <submittedName>
        <fullName evidence="6">HTH-type transcriptional regulator HexR</fullName>
    </submittedName>
</protein>
<evidence type="ECO:0000256" key="1">
    <source>
        <dbReference type="ARBA" id="ARBA00023015"/>
    </source>
</evidence>
<dbReference type="InterPro" id="IPR001347">
    <property type="entry name" value="SIS_dom"/>
</dbReference>
<proteinExistence type="predicted"/>
<feature type="domain" description="SIS" evidence="5">
    <location>
        <begin position="131"/>
        <end position="271"/>
    </location>
</feature>
<sequence length="289" mass="32020">MPENNLFSIIRTRYHTLSPAQKIIGDYILKNSNSVVLLSISDLASECKTSETTVIRFLQKIGYSSYQVFRVKLAQELSPNQPQAIYENITGSEEITSSDDIAQIRHKILSSVSASLQDLRRLIDDTAISSAVHLLHKAKKILFFGSGGSAVIAHDAFHKFLRLGLNVVNDFSSHLMFLNCTHTTEHDVIFLVSHSGESIDTIECAKLAKANQARIIAITSYQNSTLAKIADVCLLSSTSEKKYHTDAMVSRIIQLVIVDMLYVPLVLKLGETGIEKINKSRLAVARTKT</sequence>
<feature type="domain" description="HTH rpiR-type" evidence="4">
    <location>
        <begin position="4"/>
        <end position="80"/>
    </location>
</feature>
<dbReference type="EMBL" id="CP155571">
    <property type="protein sequence ID" value="XFO72453.1"/>
    <property type="molecule type" value="Genomic_DNA"/>
</dbReference>
<evidence type="ECO:0000259" key="4">
    <source>
        <dbReference type="PROSITE" id="PS51071"/>
    </source>
</evidence>
<dbReference type="InterPro" id="IPR036388">
    <property type="entry name" value="WH-like_DNA-bd_sf"/>
</dbReference>
<evidence type="ECO:0000259" key="5">
    <source>
        <dbReference type="PROSITE" id="PS51464"/>
    </source>
</evidence>
<dbReference type="PANTHER" id="PTHR30514:SF1">
    <property type="entry name" value="HTH-TYPE TRANSCRIPTIONAL REGULATOR HEXR-RELATED"/>
    <property type="match status" value="1"/>
</dbReference>
<dbReference type="Gene3D" id="3.40.50.10490">
    <property type="entry name" value="Glucose-6-phosphate isomerase like protein, domain 1"/>
    <property type="match status" value="1"/>
</dbReference>
<reference evidence="6" key="1">
    <citation type="submission" date="2024-05" db="EMBL/GenBank/DDBJ databases">
        <title>Isolation and characterization of Sporomusa carbonis sp. nov., a carboxydotrophic hydrogenogen in the genus of Sporomusa isolated from a charcoal burning pile.</title>
        <authorList>
            <person name="Boeer T."/>
            <person name="Rosenbaum F."/>
            <person name="Eysell L."/>
            <person name="Mueller V."/>
            <person name="Daniel R."/>
            <person name="Poehlein A."/>
        </authorList>
    </citation>
    <scope>NUCLEOTIDE SEQUENCE [LARGE SCALE GENOMIC DNA]</scope>
    <source>
        <strain evidence="6">DSM 3132</strain>
    </source>
</reference>
<dbReference type="CDD" id="cd05013">
    <property type="entry name" value="SIS_RpiR"/>
    <property type="match status" value="1"/>
</dbReference>
<dbReference type="InterPro" id="IPR046348">
    <property type="entry name" value="SIS_dom_sf"/>
</dbReference>
<dbReference type="PROSITE" id="PS51071">
    <property type="entry name" value="HTH_RPIR"/>
    <property type="match status" value="1"/>
</dbReference>
<dbReference type="PROSITE" id="PS51464">
    <property type="entry name" value="SIS"/>
    <property type="match status" value="1"/>
</dbReference>
<dbReference type="Pfam" id="PF01418">
    <property type="entry name" value="HTH_6"/>
    <property type="match status" value="1"/>
</dbReference>